<name>A0A371GKK7_MUCPR</name>
<feature type="transmembrane region" description="Helical" evidence="6">
    <location>
        <begin position="81"/>
        <end position="99"/>
    </location>
</feature>
<dbReference type="PANTHER" id="PTHR45651">
    <property type="entry name" value="CYCLIC NUCLEOTIDE-GATED ION CHANNEL 15-RELATED-RELATED"/>
    <property type="match status" value="1"/>
</dbReference>
<dbReference type="STRING" id="157652.A0A371GKK7"/>
<dbReference type="OrthoDB" id="421226at2759"/>
<dbReference type="SUPFAM" id="SSF81324">
    <property type="entry name" value="Voltage-gated potassium channels"/>
    <property type="match status" value="1"/>
</dbReference>
<keyword evidence="4 6" id="KW-0472">Membrane</keyword>
<evidence type="ECO:0000256" key="3">
    <source>
        <dbReference type="ARBA" id="ARBA00022989"/>
    </source>
</evidence>
<dbReference type="GO" id="GO:0034220">
    <property type="term" value="P:monoatomic ion transmembrane transport"/>
    <property type="evidence" value="ECO:0007669"/>
    <property type="project" value="UniProtKB-KW"/>
</dbReference>
<protein>
    <submittedName>
        <fullName evidence="8">Cyclic nucleotide-gated ion channel 17</fullName>
    </submittedName>
</protein>
<dbReference type="GO" id="GO:0016020">
    <property type="term" value="C:membrane"/>
    <property type="evidence" value="ECO:0007669"/>
    <property type="project" value="UniProtKB-SubCell"/>
</dbReference>
<feature type="transmembrane region" description="Helical" evidence="6">
    <location>
        <begin position="173"/>
        <end position="192"/>
    </location>
</feature>
<evidence type="ECO:0000256" key="6">
    <source>
        <dbReference type="SAM" id="Phobius"/>
    </source>
</evidence>
<accession>A0A371GKK7</accession>
<keyword evidence="2 6" id="KW-0812">Transmembrane</keyword>
<feature type="transmembrane region" description="Helical" evidence="6">
    <location>
        <begin position="119"/>
        <end position="138"/>
    </location>
</feature>
<dbReference type="InterPro" id="IPR005821">
    <property type="entry name" value="Ion_trans_dom"/>
</dbReference>
<dbReference type="Proteomes" id="UP000257109">
    <property type="component" value="Unassembled WGS sequence"/>
</dbReference>
<keyword evidence="9" id="KW-1185">Reference proteome</keyword>
<comment type="subcellular location">
    <subcellularLocation>
        <location evidence="1">Membrane</location>
        <topology evidence="1">Multi-pass membrane protein</topology>
    </subcellularLocation>
</comment>
<dbReference type="AlphaFoldDB" id="A0A371GKK7"/>
<proteinExistence type="predicted"/>
<sequence>MELKRGKLVRFNSDDKKHKERLWGATEPPALKPSNLLPLGKNRIAETFRIGGSKVFPEDHEPWRKRILDPGSEIVLKWNRVFIVSCLVALFVDPLYFYLPSVIENTGSSCVRTDLTLRIVVTFLRTIADIFYLLHLIIKFRTAYVAPSSRVFGRGELVMDPKKIARRYVRSDFFIDFIATLPLPQMVIWFIIPATRSPQTDHKNNALALIVLLQYIPRLYLIFPLSSQIIKATGVLGAAWYLLSVDRYTTCWKSFCKKEHNSENCFLYLDCSYLNIELRKIWANSTNVFSSCDPTNDDISFKYGIFENAVKKHVVSSSFIPKYLYCLWWGLQQLRYDLVFP</sequence>
<keyword evidence="5" id="KW-0407">Ion channel</keyword>
<dbReference type="PANTHER" id="PTHR45651:SF69">
    <property type="entry name" value="CYCLIC NUCLEOTIDE-GATED ION CHANNEL 17"/>
    <property type="match status" value="1"/>
</dbReference>
<organism evidence="8 9">
    <name type="scientific">Mucuna pruriens</name>
    <name type="common">Velvet bean</name>
    <name type="synonym">Dolichos pruriens</name>
    <dbReference type="NCBI Taxonomy" id="157652"/>
    <lineage>
        <taxon>Eukaryota</taxon>
        <taxon>Viridiplantae</taxon>
        <taxon>Streptophyta</taxon>
        <taxon>Embryophyta</taxon>
        <taxon>Tracheophyta</taxon>
        <taxon>Spermatophyta</taxon>
        <taxon>Magnoliopsida</taxon>
        <taxon>eudicotyledons</taxon>
        <taxon>Gunneridae</taxon>
        <taxon>Pentapetalae</taxon>
        <taxon>rosids</taxon>
        <taxon>fabids</taxon>
        <taxon>Fabales</taxon>
        <taxon>Fabaceae</taxon>
        <taxon>Papilionoideae</taxon>
        <taxon>50 kb inversion clade</taxon>
        <taxon>NPAAA clade</taxon>
        <taxon>indigoferoid/millettioid clade</taxon>
        <taxon>Phaseoleae</taxon>
        <taxon>Mucuna</taxon>
    </lineage>
</organism>
<reference evidence="8" key="1">
    <citation type="submission" date="2018-05" db="EMBL/GenBank/DDBJ databases">
        <title>Draft genome of Mucuna pruriens seed.</title>
        <authorList>
            <person name="Nnadi N.E."/>
            <person name="Vos R."/>
            <person name="Hasami M.H."/>
            <person name="Devisetty U.K."/>
            <person name="Aguiy J.C."/>
        </authorList>
    </citation>
    <scope>NUCLEOTIDE SEQUENCE [LARGE SCALE GENOMIC DNA]</scope>
    <source>
        <strain evidence="8">JCA_2017</strain>
    </source>
</reference>
<evidence type="ECO:0000256" key="2">
    <source>
        <dbReference type="ARBA" id="ARBA00022692"/>
    </source>
</evidence>
<keyword evidence="3 6" id="KW-1133">Transmembrane helix</keyword>
<evidence type="ECO:0000256" key="4">
    <source>
        <dbReference type="ARBA" id="ARBA00023136"/>
    </source>
</evidence>
<evidence type="ECO:0000313" key="8">
    <source>
        <dbReference type="EMBL" id="RDX91066.1"/>
    </source>
</evidence>
<evidence type="ECO:0000256" key="1">
    <source>
        <dbReference type="ARBA" id="ARBA00004141"/>
    </source>
</evidence>
<keyword evidence="5" id="KW-0406">Ion transport</keyword>
<keyword evidence="5" id="KW-0813">Transport</keyword>
<dbReference type="EMBL" id="QJKJ01005209">
    <property type="protein sequence ID" value="RDX91066.1"/>
    <property type="molecule type" value="Genomic_DNA"/>
</dbReference>
<comment type="caution">
    <text evidence="8">The sequence shown here is derived from an EMBL/GenBank/DDBJ whole genome shotgun (WGS) entry which is preliminary data.</text>
</comment>
<evidence type="ECO:0000313" key="9">
    <source>
        <dbReference type="Proteomes" id="UP000257109"/>
    </source>
</evidence>
<dbReference type="Pfam" id="PF00520">
    <property type="entry name" value="Ion_trans"/>
    <property type="match status" value="1"/>
</dbReference>
<gene>
    <name evidence="8" type="primary">CNGC17</name>
    <name evidence="8" type="ORF">CR513_26993</name>
</gene>
<feature type="domain" description="Ion transport" evidence="7">
    <location>
        <begin position="78"/>
        <end position="229"/>
    </location>
</feature>
<evidence type="ECO:0000256" key="5">
    <source>
        <dbReference type="ARBA" id="ARBA00023303"/>
    </source>
</evidence>
<evidence type="ECO:0000259" key="7">
    <source>
        <dbReference type="Pfam" id="PF00520"/>
    </source>
</evidence>